<evidence type="ECO:0000313" key="1">
    <source>
        <dbReference type="EMBL" id="JAH20368.1"/>
    </source>
</evidence>
<reference evidence="1" key="1">
    <citation type="submission" date="2014-11" db="EMBL/GenBank/DDBJ databases">
        <authorList>
            <person name="Amaro Gonzalez C."/>
        </authorList>
    </citation>
    <scope>NUCLEOTIDE SEQUENCE</scope>
</reference>
<proteinExistence type="predicted"/>
<sequence length="18" mass="2140">MLLLEDEGCRFRMTAQIL</sequence>
<organism evidence="1">
    <name type="scientific">Anguilla anguilla</name>
    <name type="common">European freshwater eel</name>
    <name type="synonym">Muraena anguilla</name>
    <dbReference type="NCBI Taxonomy" id="7936"/>
    <lineage>
        <taxon>Eukaryota</taxon>
        <taxon>Metazoa</taxon>
        <taxon>Chordata</taxon>
        <taxon>Craniata</taxon>
        <taxon>Vertebrata</taxon>
        <taxon>Euteleostomi</taxon>
        <taxon>Actinopterygii</taxon>
        <taxon>Neopterygii</taxon>
        <taxon>Teleostei</taxon>
        <taxon>Anguilliformes</taxon>
        <taxon>Anguillidae</taxon>
        <taxon>Anguilla</taxon>
    </lineage>
</organism>
<protein>
    <submittedName>
        <fullName evidence="1">Uncharacterized protein</fullName>
    </submittedName>
</protein>
<accession>A0A0E9QW98</accession>
<reference evidence="1" key="2">
    <citation type="journal article" date="2015" name="Fish Shellfish Immunol.">
        <title>Early steps in the European eel (Anguilla anguilla)-Vibrio vulnificus interaction in the gills: Role of the RtxA13 toxin.</title>
        <authorList>
            <person name="Callol A."/>
            <person name="Pajuelo D."/>
            <person name="Ebbesson L."/>
            <person name="Teles M."/>
            <person name="MacKenzie S."/>
            <person name="Amaro C."/>
        </authorList>
    </citation>
    <scope>NUCLEOTIDE SEQUENCE</scope>
</reference>
<name>A0A0E9QW98_ANGAN</name>
<dbReference type="AlphaFoldDB" id="A0A0E9QW98"/>
<dbReference type="EMBL" id="GBXM01088209">
    <property type="protein sequence ID" value="JAH20368.1"/>
    <property type="molecule type" value="Transcribed_RNA"/>
</dbReference>